<reference evidence="1 2" key="1">
    <citation type="submission" date="2019-04" db="EMBL/GenBank/DDBJ databases">
        <title>Annotation for the trematode Fasciola gigantica.</title>
        <authorList>
            <person name="Choi Y.-J."/>
        </authorList>
    </citation>
    <scope>NUCLEOTIDE SEQUENCE [LARGE SCALE GENOMIC DNA]</scope>
    <source>
        <strain evidence="1">Uganda_cow_1</strain>
    </source>
</reference>
<comment type="caution">
    <text evidence="1">The sequence shown here is derived from an EMBL/GenBank/DDBJ whole genome shotgun (WGS) entry which is preliminary data.</text>
</comment>
<name>A0A504YLT1_FASGI</name>
<dbReference type="EMBL" id="SUNJ01007166">
    <property type="protein sequence ID" value="TPP62214.1"/>
    <property type="molecule type" value="Genomic_DNA"/>
</dbReference>
<evidence type="ECO:0000313" key="2">
    <source>
        <dbReference type="Proteomes" id="UP000316759"/>
    </source>
</evidence>
<dbReference type="Proteomes" id="UP000316759">
    <property type="component" value="Unassembled WGS sequence"/>
</dbReference>
<dbReference type="AlphaFoldDB" id="A0A504YLT1"/>
<organism evidence="1 2">
    <name type="scientific">Fasciola gigantica</name>
    <name type="common">Giant liver fluke</name>
    <dbReference type="NCBI Taxonomy" id="46835"/>
    <lineage>
        <taxon>Eukaryota</taxon>
        <taxon>Metazoa</taxon>
        <taxon>Spiralia</taxon>
        <taxon>Lophotrochozoa</taxon>
        <taxon>Platyhelminthes</taxon>
        <taxon>Trematoda</taxon>
        <taxon>Digenea</taxon>
        <taxon>Plagiorchiida</taxon>
        <taxon>Echinostomata</taxon>
        <taxon>Echinostomatoidea</taxon>
        <taxon>Fasciolidae</taxon>
        <taxon>Fasciola</taxon>
    </lineage>
</organism>
<evidence type="ECO:0000313" key="1">
    <source>
        <dbReference type="EMBL" id="TPP62214.1"/>
    </source>
</evidence>
<dbReference type="OrthoDB" id="8961818at2759"/>
<gene>
    <name evidence="1" type="ORF">FGIG_02551</name>
</gene>
<protein>
    <submittedName>
        <fullName evidence="1">Uncharacterized protein</fullName>
    </submittedName>
</protein>
<accession>A0A504YLT1</accession>
<sequence length="135" mass="14562">MLTVVEFVGENTVAVVNDLWMVGSDHAMWPSVGASRAERLVRDGHPPPVNSKAYKVKAHIAVASYSCGSMLTVVEFVGENTVAVVNDLWMVGSDHAMWPSVGASRAERLVRDGHPPPVNSKAYKVKAHIAVGKRT</sequence>
<proteinExistence type="predicted"/>
<keyword evidence="2" id="KW-1185">Reference proteome</keyword>